<dbReference type="Proteomes" id="UP000184510">
    <property type="component" value="Unassembled WGS sequence"/>
</dbReference>
<dbReference type="AlphaFoldDB" id="A0A1M6BF58"/>
<dbReference type="GO" id="GO:0004065">
    <property type="term" value="F:arylsulfatase activity"/>
    <property type="evidence" value="ECO:0007669"/>
    <property type="project" value="TreeGrafter"/>
</dbReference>
<proteinExistence type="inferred from homology"/>
<dbReference type="OrthoDB" id="9770482at2"/>
<evidence type="ECO:0000256" key="5">
    <source>
        <dbReference type="SAM" id="SignalP"/>
    </source>
</evidence>
<dbReference type="SUPFAM" id="SSF53649">
    <property type="entry name" value="Alkaline phosphatase-like"/>
    <property type="match status" value="1"/>
</dbReference>
<keyword evidence="8" id="KW-1185">Reference proteome</keyword>
<comment type="similarity">
    <text evidence="1">Belongs to the sulfatase family.</text>
</comment>
<dbReference type="CDD" id="cd16143">
    <property type="entry name" value="ARS_like"/>
    <property type="match status" value="1"/>
</dbReference>
<dbReference type="InterPro" id="IPR000917">
    <property type="entry name" value="Sulfatase_N"/>
</dbReference>
<feature type="chain" id="PRO_5012432142" evidence="5">
    <location>
        <begin position="19"/>
        <end position="509"/>
    </location>
</feature>
<sequence>MYKTLFSLLGALSLAAQAADKPNIVFILADDMSYDSVSGLNSAMGPLKTPNIDKLIPQSMTFTDGHSGSAVCTPTRYGILTGRYSWRSRLKSAVLWDYGRPLIEDELMTYPEFLQQEGYTTGMIGKWHLGLDWKDAEGKDANANVNDQDAFFKNAKMKEKLAAVEKSIDFTKPVTGGPLDHGFDYWSGVDLPNMPPYTWIKNRNADPLPSERKPKDMFGHPGVMAPGWKLEDILPRLGTESAQWIKEQSKQEKPFFLYLPLTSPHTPISPSKPWQGQSVTPYADFIMETDAVVGQVVKALEEAGVADNTILIFTADNGSASHKGQLDKLKKNGIDVRHHFKGQKAQIHEGGHRVPLIVRWPGKVKAGSKCEEVVCLNDFYATTAALLGKKLPETAAVDSTNLLPLLTGEKELLKDRPLVVNHDIGGRFAIRKGPYKLVLLNKVQLFHLGNDPKESKDISQEHPELVKELAGELAKMIHNGRSTTGPKQKNDGVIPFPKSVLTRFPELKQ</sequence>
<evidence type="ECO:0000313" key="8">
    <source>
        <dbReference type="Proteomes" id="UP000184510"/>
    </source>
</evidence>
<evidence type="ECO:0000313" key="7">
    <source>
        <dbReference type="EMBL" id="SHI47218.1"/>
    </source>
</evidence>
<dbReference type="GO" id="GO:0046872">
    <property type="term" value="F:metal ion binding"/>
    <property type="evidence" value="ECO:0007669"/>
    <property type="project" value="UniProtKB-KW"/>
</dbReference>
<keyword evidence="3" id="KW-0378">Hydrolase</keyword>
<keyword evidence="5" id="KW-0732">Signal</keyword>
<dbReference type="InterPro" id="IPR050738">
    <property type="entry name" value="Sulfatase"/>
</dbReference>
<evidence type="ECO:0000256" key="2">
    <source>
        <dbReference type="ARBA" id="ARBA00022723"/>
    </source>
</evidence>
<dbReference type="Gene3D" id="3.40.720.10">
    <property type="entry name" value="Alkaline Phosphatase, subunit A"/>
    <property type="match status" value="1"/>
</dbReference>
<dbReference type="EMBL" id="FQYR01000002">
    <property type="protein sequence ID" value="SHI47218.1"/>
    <property type="molecule type" value="Genomic_DNA"/>
</dbReference>
<name>A0A1M6BF58_9BACT</name>
<keyword evidence="4" id="KW-0106">Calcium</keyword>
<dbReference type="InterPro" id="IPR017850">
    <property type="entry name" value="Alkaline_phosphatase_core_sf"/>
</dbReference>
<evidence type="ECO:0000256" key="3">
    <source>
        <dbReference type="ARBA" id="ARBA00022801"/>
    </source>
</evidence>
<reference evidence="7 8" key="1">
    <citation type="submission" date="2016-11" db="EMBL/GenBank/DDBJ databases">
        <authorList>
            <person name="Jaros S."/>
            <person name="Januszkiewicz K."/>
            <person name="Wedrychowicz H."/>
        </authorList>
    </citation>
    <scope>NUCLEOTIDE SEQUENCE [LARGE SCALE GENOMIC DNA]</scope>
    <source>
        <strain evidence="7 8">DSM 18772</strain>
    </source>
</reference>
<dbReference type="Pfam" id="PF00884">
    <property type="entry name" value="Sulfatase"/>
    <property type="match status" value="1"/>
</dbReference>
<feature type="signal peptide" evidence="5">
    <location>
        <begin position="1"/>
        <end position="18"/>
    </location>
</feature>
<dbReference type="PANTHER" id="PTHR42693:SF53">
    <property type="entry name" value="ENDO-4-O-SULFATASE"/>
    <property type="match status" value="1"/>
</dbReference>
<dbReference type="STRING" id="1123071.SAMN02745181_0196"/>
<organism evidence="7 8">
    <name type="scientific">Rubritalea squalenifaciens DSM 18772</name>
    <dbReference type="NCBI Taxonomy" id="1123071"/>
    <lineage>
        <taxon>Bacteria</taxon>
        <taxon>Pseudomonadati</taxon>
        <taxon>Verrucomicrobiota</taxon>
        <taxon>Verrucomicrobiia</taxon>
        <taxon>Verrucomicrobiales</taxon>
        <taxon>Rubritaleaceae</taxon>
        <taxon>Rubritalea</taxon>
    </lineage>
</organism>
<feature type="domain" description="Sulfatase N-terminal" evidence="6">
    <location>
        <begin position="22"/>
        <end position="388"/>
    </location>
</feature>
<protein>
    <submittedName>
        <fullName evidence="7">Arylsulfatase A</fullName>
    </submittedName>
</protein>
<accession>A0A1M6BF58</accession>
<dbReference type="Gene3D" id="3.30.1120.10">
    <property type="match status" value="1"/>
</dbReference>
<dbReference type="RefSeq" id="WP_143157643.1">
    <property type="nucleotide sequence ID" value="NZ_FQYR01000002.1"/>
</dbReference>
<keyword evidence="2" id="KW-0479">Metal-binding</keyword>
<dbReference type="InParanoid" id="A0A1M6BF58"/>
<dbReference type="PANTHER" id="PTHR42693">
    <property type="entry name" value="ARYLSULFATASE FAMILY MEMBER"/>
    <property type="match status" value="1"/>
</dbReference>
<evidence type="ECO:0000256" key="1">
    <source>
        <dbReference type="ARBA" id="ARBA00008779"/>
    </source>
</evidence>
<dbReference type="PROSITE" id="PS00149">
    <property type="entry name" value="SULFATASE_2"/>
    <property type="match status" value="1"/>
</dbReference>
<evidence type="ECO:0000259" key="6">
    <source>
        <dbReference type="Pfam" id="PF00884"/>
    </source>
</evidence>
<dbReference type="PROSITE" id="PS00523">
    <property type="entry name" value="SULFATASE_1"/>
    <property type="match status" value="1"/>
</dbReference>
<dbReference type="InterPro" id="IPR024607">
    <property type="entry name" value="Sulfatase_CS"/>
</dbReference>
<gene>
    <name evidence="7" type="ORF">SAMN02745181_0196</name>
</gene>
<evidence type="ECO:0000256" key="4">
    <source>
        <dbReference type="ARBA" id="ARBA00022837"/>
    </source>
</evidence>